<name>A0ABX6P3H4_9BURK</name>
<feature type="domain" description="Response regulatory" evidence="6">
    <location>
        <begin position="185"/>
        <end position="301"/>
    </location>
</feature>
<gene>
    <name evidence="7" type="ORF">HK414_07650</name>
</gene>
<keyword evidence="3 4" id="KW-0597">Phosphoprotein</keyword>
<dbReference type="InterPro" id="IPR011006">
    <property type="entry name" value="CheY-like_superfamily"/>
</dbReference>
<dbReference type="SUPFAM" id="SSF55874">
    <property type="entry name" value="ATPase domain of HSP90 chaperone/DNA topoisomerase II/histidine kinase"/>
    <property type="match status" value="1"/>
</dbReference>
<reference evidence="7 8" key="2">
    <citation type="submission" date="2020-05" db="EMBL/GenBank/DDBJ databases">
        <authorList>
            <person name="Khan S.A."/>
            <person name="Jeon C.O."/>
            <person name="Chun B.H."/>
        </authorList>
    </citation>
    <scope>NUCLEOTIDE SEQUENCE [LARGE SCALE GENOMIC DNA]</scope>
    <source>
        <strain evidence="7 8">H242</strain>
    </source>
</reference>
<evidence type="ECO:0000256" key="2">
    <source>
        <dbReference type="ARBA" id="ARBA00012438"/>
    </source>
</evidence>
<dbReference type="Gene3D" id="3.30.565.10">
    <property type="entry name" value="Histidine kinase-like ATPase, C-terminal domain"/>
    <property type="match status" value="1"/>
</dbReference>
<protein>
    <recommendedName>
        <fullName evidence="2">histidine kinase</fullName>
        <ecNumber evidence="2">2.7.13.3</ecNumber>
    </recommendedName>
</protein>
<dbReference type="InterPro" id="IPR003594">
    <property type="entry name" value="HATPase_dom"/>
</dbReference>
<dbReference type="PROSITE" id="PS50110">
    <property type="entry name" value="RESPONSE_REGULATORY"/>
    <property type="match status" value="1"/>
</dbReference>
<dbReference type="PROSITE" id="PS50109">
    <property type="entry name" value="HIS_KIN"/>
    <property type="match status" value="1"/>
</dbReference>
<organism evidence="7 8">
    <name type="scientific">Ramlibacter terrae</name>
    <dbReference type="NCBI Taxonomy" id="2732511"/>
    <lineage>
        <taxon>Bacteria</taxon>
        <taxon>Pseudomonadati</taxon>
        <taxon>Pseudomonadota</taxon>
        <taxon>Betaproteobacteria</taxon>
        <taxon>Burkholderiales</taxon>
        <taxon>Comamonadaceae</taxon>
        <taxon>Ramlibacter</taxon>
    </lineage>
</organism>
<dbReference type="CDD" id="cd17580">
    <property type="entry name" value="REC_2_DhkD-like"/>
    <property type="match status" value="1"/>
</dbReference>
<accession>A0ABX6P3H4</accession>
<dbReference type="InterPro" id="IPR005467">
    <property type="entry name" value="His_kinase_dom"/>
</dbReference>
<feature type="domain" description="Histidine kinase" evidence="5">
    <location>
        <begin position="51"/>
        <end position="166"/>
    </location>
</feature>
<dbReference type="CDD" id="cd00075">
    <property type="entry name" value="HATPase"/>
    <property type="match status" value="1"/>
</dbReference>
<sequence>MSRASRAAASCWNASRSTSPSWCAAACWRTRPRPRSAASGWRATPRRRPGVDGDATRLRQAVENLVDNAIKFSPDQGVVRLALTAADGEVVLAVTDEGDGIAAADLPFVFQPFVQADRSLERARGGLGLGLAMVKGVTELHGGRVEARSDGPGRGSRFRLTLPLAERGAPEAQPAEAPANTGGLRVLLAEDNVDAAETLKMLLELAGYEVAPAHSGPDAVAAARNQRPDVLLCDIGLPGMSGYEVARTLRADPAFAGTLLVAVTGYGTEQDRPAARAAGFDRHFAKPVDPDEMFSALQQLGTSPDSG</sequence>
<dbReference type="SMART" id="SM00448">
    <property type="entry name" value="REC"/>
    <property type="match status" value="1"/>
</dbReference>
<dbReference type="InterPro" id="IPR001789">
    <property type="entry name" value="Sig_transdc_resp-reg_receiver"/>
</dbReference>
<reference evidence="7 8" key="1">
    <citation type="submission" date="2020-05" db="EMBL/GenBank/DDBJ databases">
        <title>Ramlibacter rhizophilus sp. nov., isolated from rhizosphere soil of national flower Mugunghwa from South Korea.</title>
        <authorList>
            <person name="Zheng-Fei Y."/>
            <person name="Huan T."/>
        </authorList>
    </citation>
    <scope>NUCLEOTIDE SEQUENCE [LARGE SCALE GENOMIC DNA]</scope>
    <source>
        <strain evidence="7 8">H242</strain>
    </source>
</reference>
<feature type="modified residue" description="4-aspartylphosphate" evidence="4">
    <location>
        <position position="234"/>
    </location>
</feature>
<dbReference type="Pfam" id="PF02518">
    <property type="entry name" value="HATPase_c"/>
    <property type="match status" value="1"/>
</dbReference>
<dbReference type="InterPro" id="IPR004358">
    <property type="entry name" value="Sig_transdc_His_kin-like_C"/>
</dbReference>
<proteinExistence type="predicted"/>
<dbReference type="PRINTS" id="PR00344">
    <property type="entry name" value="BCTRLSENSOR"/>
</dbReference>
<evidence type="ECO:0000256" key="4">
    <source>
        <dbReference type="PROSITE-ProRule" id="PRU00169"/>
    </source>
</evidence>
<evidence type="ECO:0000313" key="7">
    <source>
        <dbReference type="EMBL" id="QJW83903.1"/>
    </source>
</evidence>
<comment type="catalytic activity">
    <reaction evidence="1">
        <text>ATP + protein L-histidine = ADP + protein N-phospho-L-histidine.</text>
        <dbReference type="EC" id="2.7.13.3"/>
    </reaction>
</comment>
<evidence type="ECO:0000259" key="5">
    <source>
        <dbReference type="PROSITE" id="PS50109"/>
    </source>
</evidence>
<dbReference type="Proteomes" id="UP000500826">
    <property type="component" value="Chromosome"/>
</dbReference>
<dbReference type="Pfam" id="PF00072">
    <property type="entry name" value="Response_reg"/>
    <property type="match status" value="1"/>
</dbReference>
<dbReference type="EMBL" id="CP053418">
    <property type="protein sequence ID" value="QJW83903.1"/>
    <property type="molecule type" value="Genomic_DNA"/>
</dbReference>
<dbReference type="EC" id="2.7.13.3" evidence="2"/>
<dbReference type="Gene3D" id="3.40.50.2300">
    <property type="match status" value="1"/>
</dbReference>
<keyword evidence="8" id="KW-1185">Reference proteome</keyword>
<evidence type="ECO:0000256" key="3">
    <source>
        <dbReference type="ARBA" id="ARBA00022553"/>
    </source>
</evidence>
<dbReference type="PANTHER" id="PTHR43547">
    <property type="entry name" value="TWO-COMPONENT HISTIDINE KINASE"/>
    <property type="match status" value="1"/>
</dbReference>
<evidence type="ECO:0000259" key="6">
    <source>
        <dbReference type="PROSITE" id="PS50110"/>
    </source>
</evidence>
<evidence type="ECO:0000256" key="1">
    <source>
        <dbReference type="ARBA" id="ARBA00000085"/>
    </source>
</evidence>
<dbReference type="InterPro" id="IPR036890">
    <property type="entry name" value="HATPase_C_sf"/>
</dbReference>
<dbReference type="SUPFAM" id="SSF52172">
    <property type="entry name" value="CheY-like"/>
    <property type="match status" value="1"/>
</dbReference>
<dbReference type="PANTHER" id="PTHR43547:SF2">
    <property type="entry name" value="HYBRID SIGNAL TRANSDUCTION HISTIDINE KINASE C"/>
    <property type="match status" value="1"/>
</dbReference>
<dbReference type="SMART" id="SM00387">
    <property type="entry name" value="HATPase_c"/>
    <property type="match status" value="1"/>
</dbReference>
<evidence type="ECO:0000313" key="8">
    <source>
        <dbReference type="Proteomes" id="UP000500826"/>
    </source>
</evidence>